<sequence>MLSRKTSLRLSKRKSPEPKKSTVINCFAFNAQIHAIVVVRFIVHILIKLVRTTLFHIRNDTLPLKCLKCACPEEWAGKRCEERVSFPKDYVIQTSGINVALIIIVFFLTAAVIGLVIYAIYTHSTVRKFFVNMDPRTGAPIGTRQTVAREDSGAYAMCSPYLEADVASRQPSSLLESIASLVFCAPSSPDRE</sequence>
<proteinExistence type="predicted"/>
<name>A0A8T0DW28_9TREM</name>
<keyword evidence="1" id="KW-0812">Transmembrane</keyword>
<feature type="transmembrane region" description="Helical" evidence="1">
    <location>
        <begin position="21"/>
        <end position="47"/>
    </location>
</feature>
<dbReference type="AlphaFoldDB" id="A0A8T0DW28"/>
<evidence type="ECO:0000256" key="1">
    <source>
        <dbReference type="SAM" id="Phobius"/>
    </source>
</evidence>
<keyword evidence="1" id="KW-0472">Membrane</keyword>
<organism evidence="2 3">
    <name type="scientific">Paragonimus westermani</name>
    <dbReference type="NCBI Taxonomy" id="34504"/>
    <lineage>
        <taxon>Eukaryota</taxon>
        <taxon>Metazoa</taxon>
        <taxon>Spiralia</taxon>
        <taxon>Lophotrochozoa</taxon>
        <taxon>Platyhelminthes</taxon>
        <taxon>Trematoda</taxon>
        <taxon>Digenea</taxon>
        <taxon>Plagiorchiida</taxon>
        <taxon>Troglotremata</taxon>
        <taxon>Troglotrematidae</taxon>
        <taxon>Paragonimus</taxon>
    </lineage>
</organism>
<gene>
    <name evidence="2" type="ORF">P879_00915</name>
</gene>
<protein>
    <submittedName>
        <fullName evidence="2">Uncharacterized protein</fullName>
    </submittedName>
</protein>
<keyword evidence="3" id="KW-1185">Reference proteome</keyword>
<keyword evidence="1" id="KW-1133">Transmembrane helix</keyword>
<evidence type="ECO:0000313" key="3">
    <source>
        <dbReference type="Proteomes" id="UP000699462"/>
    </source>
</evidence>
<dbReference type="OrthoDB" id="6272876at2759"/>
<accession>A0A8T0DW28</accession>
<dbReference type="Proteomes" id="UP000699462">
    <property type="component" value="Unassembled WGS sequence"/>
</dbReference>
<dbReference type="EMBL" id="JTDF01000313">
    <property type="protein sequence ID" value="KAF8571800.1"/>
    <property type="molecule type" value="Genomic_DNA"/>
</dbReference>
<comment type="caution">
    <text evidence="2">The sequence shown here is derived from an EMBL/GenBank/DDBJ whole genome shotgun (WGS) entry which is preliminary data.</text>
</comment>
<feature type="transmembrane region" description="Helical" evidence="1">
    <location>
        <begin position="97"/>
        <end position="121"/>
    </location>
</feature>
<reference evidence="2 3" key="1">
    <citation type="submission" date="2019-07" db="EMBL/GenBank/DDBJ databases">
        <title>Annotation for the trematode Paragonimus westermani.</title>
        <authorList>
            <person name="Choi Y.-J."/>
        </authorList>
    </citation>
    <scope>NUCLEOTIDE SEQUENCE [LARGE SCALE GENOMIC DNA]</scope>
    <source>
        <strain evidence="2">180907_Pwestermani</strain>
    </source>
</reference>
<evidence type="ECO:0000313" key="2">
    <source>
        <dbReference type="EMBL" id="KAF8571800.1"/>
    </source>
</evidence>